<reference evidence="4 5" key="1">
    <citation type="journal article" date="2022" name="Gigascience">
        <title>A chromosome-level genome assembly and annotation of the desert horned lizard, Phrynosoma platyrhinos, provides insight into chromosomal rearrangements among reptiles.</title>
        <authorList>
            <person name="Koochekian N."/>
            <person name="Ascanio A."/>
            <person name="Farleigh K."/>
            <person name="Card D.C."/>
            <person name="Schield D.R."/>
            <person name="Castoe T.A."/>
            <person name="Jezkova T."/>
        </authorList>
    </citation>
    <scope>NUCLEOTIDE SEQUENCE [LARGE SCALE GENOMIC DNA]</scope>
    <source>
        <strain evidence="4">NK-2021</strain>
    </source>
</reference>
<dbReference type="PANTHER" id="PTHR11792">
    <property type="entry name" value="ARRESTIN"/>
    <property type="match status" value="1"/>
</dbReference>
<dbReference type="SMART" id="SM01017">
    <property type="entry name" value="Arrestin_C"/>
    <property type="match status" value="1"/>
</dbReference>
<dbReference type="PROSITE" id="PS00295">
    <property type="entry name" value="ARRESTINS"/>
    <property type="match status" value="1"/>
</dbReference>
<name>A0ABQ7T308_PHRPL</name>
<accession>A0ABQ7T308</accession>
<comment type="similarity">
    <text evidence="1">Belongs to the arrestin family.</text>
</comment>
<feature type="non-terminal residue" evidence="4">
    <location>
        <position position="1"/>
    </location>
</feature>
<dbReference type="Pfam" id="PF02752">
    <property type="entry name" value="Arrestin_C"/>
    <property type="match status" value="1"/>
</dbReference>
<protein>
    <recommendedName>
        <fullName evidence="3">Arrestin C-terminal-like domain-containing protein</fullName>
    </recommendedName>
</protein>
<evidence type="ECO:0000259" key="3">
    <source>
        <dbReference type="SMART" id="SM01017"/>
    </source>
</evidence>
<proteinExistence type="inferred from homology"/>
<feature type="compositionally biased region" description="Basic and acidic residues" evidence="2">
    <location>
        <begin position="439"/>
        <end position="462"/>
    </location>
</feature>
<feature type="domain" description="Arrestin C-terminal-like" evidence="3">
    <location>
        <begin position="258"/>
        <end position="419"/>
    </location>
</feature>
<dbReference type="SUPFAM" id="SSF81296">
    <property type="entry name" value="E set domains"/>
    <property type="match status" value="2"/>
</dbReference>
<evidence type="ECO:0000313" key="5">
    <source>
        <dbReference type="Proteomes" id="UP000826234"/>
    </source>
</evidence>
<dbReference type="PANTHER" id="PTHR11792:SF15">
    <property type="entry name" value="S-ARRESTIN"/>
    <property type="match status" value="1"/>
</dbReference>
<keyword evidence="5" id="KW-1185">Reference proteome</keyword>
<evidence type="ECO:0000313" key="4">
    <source>
        <dbReference type="EMBL" id="KAH0623881.1"/>
    </source>
</evidence>
<dbReference type="Proteomes" id="UP000826234">
    <property type="component" value="Unassembled WGS sequence"/>
</dbReference>
<comment type="caution">
    <text evidence="4">The sequence shown here is derived from an EMBL/GenBank/DDBJ whole genome shotgun (WGS) entry which is preliminary data.</text>
</comment>
<dbReference type="Gene3D" id="2.60.40.840">
    <property type="match status" value="2"/>
</dbReference>
<sequence>QLVSKPDIALAKERLQHCGTASFSLTPIEVSYPETAKMISTSEISVKNVVPTWSHITYKKMSRDKAVAIYLGKRDFIDHIDDVEPVVYVTLACVFRYGQEDIDIIGLSFRKDIYVSRVQFPDYLPCSVCLQPAPRDVGKCCGVEFEVKAFYAEDPEETILKRNAVRLMIRKIQYAPEVAGPQPHAETSWQFFLSKRPLHLKACLSKEDLKVPLVEIPIAAFVSGSLDPKESDASLKYPDEERSALAIKANEISASGSRVSSIAFIVSSLLWVYYHGETIPVTVTVINNTEKVVKKISVSVEQVANVVLYSSDFYTKTVALVEAEEKIQPNCILTKTITVLPLLANNKVKRGIALDGKLKDEDTNLASSTIIKDGIDKTVMGILVAYKIKVKLTVSGLLGDFISSEVSMEIPFRLMHPKRDVNPTGKESDMVFEDFASQRLKDENSEADNKAVSENDEYKEKD</sequence>
<dbReference type="InterPro" id="IPR014753">
    <property type="entry name" value="Arrestin_N"/>
</dbReference>
<evidence type="ECO:0000256" key="2">
    <source>
        <dbReference type="SAM" id="MobiDB-lite"/>
    </source>
</evidence>
<feature type="region of interest" description="Disordered" evidence="2">
    <location>
        <begin position="438"/>
        <end position="462"/>
    </location>
</feature>
<dbReference type="PRINTS" id="PR00309">
    <property type="entry name" value="ARRESTIN"/>
</dbReference>
<dbReference type="InterPro" id="IPR014756">
    <property type="entry name" value="Ig_E-set"/>
</dbReference>
<dbReference type="InterPro" id="IPR000698">
    <property type="entry name" value="Arrestin"/>
</dbReference>
<dbReference type="EMBL" id="JAIPUX010001880">
    <property type="protein sequence ID" value="KAH0623881.1"/>
    <property type="molecule type" value="Genomic_DNA"/>
</dbReference>
<organism evidence="4 5">
    <name type="scientific">Phrynosoma platyrhinos</name>
    <name type="common">Desert horned lizard</name>
    <dbReference type="NCBI Taxonomy" id="52577"/>
    <lineage>
        <taxon>Eukaryota</taxon>
        <taxon>Metazoa</taxon>
        <taxon>Chordata</taxon>
        <taxon>Craniata</taxon>
        <taxon>Vertebrata</taxon>
        <taxon>Euteleostomi</taxon>
        <taxon>Lepidosauria</taxon>
        <taxon>Squamata</taxon>
        <taxon>Bifurcata</taxon>
        <taxon>Unidentata</taxon>
        <taxon>Episquamata</taxon>
        <taxon>Toxicofera</taxon>
        <taxon>Iguania</taxon>
        <taxon>Phrynosomatidae</taxon>
        <taxon>Phrynosomatinae</taxon>
        <taxon>Phrynosoma</taxon>
    </lineage>
</organism>
<dbReference type="InterPro" id="IPR014752">
    <property type="entry name" value="Arrestin-like_C"/>
</dbReference>
<dbReference type="Gene3D" id="2.60.40.640">
    <property type="match status" value="1"/>
</dbReference>
<dbReference type="InterPro" id="IPR017864">
    <property type="entry name" value="Arrestin_CS"/>
</dbReference>
<gene>
    <name evidence="4" type="ORF">JD844_007066</name>
</gene>
<dbReference type="InterPro" id="IPR011022">
    <property type="entry name" value="Arrestin_C-like"/>
</dbReference>
<evidence type="ECO:0000256" key="1">
    <source>
        <dbReference type="ARBA" id="ARBA00005298"/>
    </source>
</evidence>